<sequence length="261" mass="29281">MTSDGMYLREMGLSEYEANAYVSLLQQGTSPAKDVAASADIPQSRVYDVLDSLESKGFVKVQPGRPKQFGSVEPSTAVEQFCTFKQREQTNELEEIRTLGEEFVETVDESDPGAAAPETDIGWSYPNRHYILERLELLTDEAESEIHMITTPKSFERILNHHGSLLERRADSGVSIQALVADDRSIKAPVRERATAIMDIRRVEEIRGRLYMYDATEILLAYHVPNEDGYVGISTASSHLCVTLKHLFEVQWQDGTPPLEA</sequence>
<dbReference type="InterPro" id="IPR036390">
    <property type="entry name" value="WH_DNA-bd_sf"/>
</dbReference>
<dbReference type="Proteomes" id="UP000289691">
    <property type="component" value="Unassembled WGS sequence"/>
</dbReference>
<dbReference type="InterPro" id="IPR051797">
    <property type="entry name" value="TrmB-like"/>
</dbReference>
<dbReference type="Gene3D" id="1.10.10.10">
    <property type="entry name" value="Winged helix-like DNA-binding domain superfamily/Winged helix DNA-binding domain"/>
    <property type="match status" value="1"/>
</dbReference>
<dbReference type="RefSeq" id="WP_129069438.1">
    <property type="nucleotide sequence ID" value="NZ_RDFA01000004.1"/>
</dbReference>
<dbReference type="OrthoDB" id="30795at2157"/>
<dbReference type="InterPro" id="IPR036388">
    <property type="entry name" value="WH-like_DNA-bd_sf"/>
</dbReference>
<evidence type="ECO:0000259" key="1">
    <source>
        <dbReference type="Pfam" id="PF01978"/>
    </source>
</evidence>
<comment type="caution">
    <text evidence="2">The sequence shown here is derived from an EMBL/GenBank/DDBJ whole genome shotgun (WGS) entry which is preliminary data.</text>
</comment>
<protein>
    <submittedName>
        <fullName evidence="2">TrmB family transcriptional regulator</fullName>
    </submittedName>
</protein>
<evidence type="ECO:0000313" key="2">
    <source>
        <dbReference type="EMBL" id="RXK48601.1"/>
    </source>
</evidence>
<dbReference type="AlphaFoldDB" id="A0A498KUC6"/>
<organism evidence="2 3">
    <name type="scientific">Halorientalis pallida</name>
    <dbReference type="NCBI Taxonomy" id="2479928"/>
    <lineage>
        <taxon>Archaea</taxon>
        <taxon>Methanobacteriati</taxon>
        <taxon>Methanobacteriota</taxon>
        <taxon>Stenosarchaea group</taxon>
        <taxon>Halobacteria</taxon>
        <taxon>Halobacteriales</taxon>
        <taxon>Haloarculaceae</taxon>
        <taxon>Halorientalis</taxon>
    </lineage>
</organism>
<keyword evidence="3" id="KW-1185">Reference proteome</keyword>
<feature type="domain" description="Transcription regulator TrmB N-terminal" evidence="1">
    <location>
        <begin position="8"/>
        <end position="74"/>
    </location>
</feature>
<dbReference type="EMBL" id="RDFA01000004">
    <property type="protein sequence ID" value="RXK48601.1"/>
    <property type="molecule type" value="Genomic_DNA"/>
</dbReference>
<proteinExistence type="predicted"/>
<dbReference type="PANTHER" id="PTHR34293">
    <property type="entry name" value="HTH-TYPE TRANSCRIPTIONAL REGULATOR TRMBL2"/>
    <property type="match status" value="1"/>
</dbReference>
<name>A0A498KUC6_9EURY</name>
<dbReference type="InterPro" id="IPR002831">
    <property type="entry name" value="Tscrpt_reg_TrmB_N"/>
</dbReference>
<dbReference type="SUPFAM" id="SSF46785">
    <property type="entry name" value="Winged helix' DNA-binding domain"/>
    <property type="match status" value="1"/>
</dbReference>
<dbReference type="PANTHER" id="PTHR34293:SF1">
    <property type="entry name" value="HTH-TYPE TRANSCRIPTIONAL REGULATOR TRMBL2"/>
    <property type="match status" value="1"/>
</dbReference>
<reference evidence="2 3" key="1">
    <citation type="submission" date="2019-01" db="EMBL/GenBank/DDBJ databases">
        <title>Halorientalis sp. F13-25 a new haloarchaeum isolated from hypersaline water.</title>
        <authorList>
            <person name="Ana D.-V."/>
            <person name="Cristina S.-P."/>
            <person name="Antonio V."/>
        </authorList>
    </citation>
    <scope>NUCLEOTIDE SEQUENCE [LARGE SCALE GENOMIC DNA]</scope>
    <source>
        <strain evidence="2 3">F13-25</strain>
    </source>
</reference>
<dbReference type="Pfam" id="PF01978">
    <property type="entry name" value="TrmB"/>
    <property type="match status" value="1"/>
</dbReference>
<accession>A0A498KUC6</accession>
<gene>
    <name evidence="2" type="ORF">EAF64_13075</name>
</gene>
<evidence type="ECO:0000313" key="3">
    <source>
        <dbReference type="Proteomes" id="UP000289691"/>
    </source>
</evidence>